<evidence type="ECO:0000313" key="8">
    <source>
        <dbReference type="Proteomes" id="UP000601435"/>
    </source>
</evidence>
<sequence>EFRLSCPPTPRPSCAELDASEVDSIQDQVESNRLLALLVHVLAGRILCFGFAGLRATMLAKAPSKRAGGPNADFASVLDSAVVHSEATKDEDGKNATPDPCMKDVDGVKPEIVGAEAVPNNGALASGEQVDIYEFCNIGFLLQYFAVGFLNVPGYVYATAAVVTTMPWSFKLFFGFLNDCFPILGYRRKPYMVIGWTVCFMTLLVLGTRPLPEPYFCVAPDGNFDK</sequence>
<dbReference type="PANTHER" id="PTHR31585">
    <property type="entry name" value="FOLATE-BIOPTERIN TRANSPORTER 1, CHLOROPLASTIC"/>
    <property type="match status" value="1"/>
</dbReference>
<dbReference type="EMBL" id="CAJNJA010046582">
    <property type="protein sequence ID" value="CAE7818238.1"/>
    <property type="molecule type" value="Genomic_DNA"/>
</dbReference>
<keyword evidence="3 6" id="KW-0812">Transmembrane</keyword>
<organism evidence="7 8">
    <name type="scientific">Symbiodinium necroappetens</name>
    <dbReference type="NCBI Taxonomy" id="1628268"/>
    <lineage>
        <taxon>Eukaryota</taxon>
        <taxon>Sar</taxon>
        <taxon>Alveolata</taxon>
        <taxon>Dinophyceae</taxon>
        <taxon>Suessiales</taxon>
        <taxon>Symbiodiniaceae</taxon>
        <taxon>Symbiodinium</taxon>
    </lineage>
</organism>
<reference evidence="7" key="1">
    <citation type="submission" date="2021-02" db="EMBL/GenBank/DDBJ databases">
        <authorList>
            <person name="Dougan E. K."/>
            <person name="Rhodes N."/>
            <person name="Thang M."/>
            <person name="Chan C."/>
        </authorList>
    </citation>
    <scope>NUCLEOTIDE SEQUENCE</scope>
</reference>
<keyword evidence="8" id="KW-1185">Reference proteome</keyword>
<accession>A0A812ZBB0</accession>
<keyword evidence="2" id="KW-0813">Transport</keyword>
<comment type="subcellular location">
    <subcellularLocation>
        <location evidence="1">Membrane</location>
        <topology evidence="1">Multi-pass membrane protein</topology>
    </subcellularLocation>
</comment>
<feature type="transmembrane region" description="Helical" evidence="6">
    <location>
        <begin position="156"/>
        <end position="177"/>
    </location>
</feature>
<evidence type="ECO:0000256" key="4">
    <source>
        <dbReference type="ARBA" id="ARBA00022989"/>
    </source>
</evidence>
<feature type="non-terminal residue" evidence="7">
    <location>
        <position position="226"/>
    </location>
</feature>
<feature type="transmembrane region" description="Helical" evidence="6">
    <location>
        <begin position="189"/>
        <end position="206"/>
    </location>
</feature>
<protein>
    <submittedName>
        <fullName evidence="7">Uncharacterized protein</fullName>
    </submittedName>
</protein>
<keyword evidence="5 6" id="KW-0472">Membrane</keyword>
<gene>
    <name evidence="7" type="ORF">SNEC2469_LOCUS24305</name>
</gene>
<evidence type="ECO:0000256" key="5">
    <source>
        <dbReference type="ARBA" id="ARBA00023136"/>
    </source>
</evidence>
<evidence type="ECO:0000256" key="3">
    <source>
        <dbReference type="ARBA" id="ARBA00022692"/>
    </source>
</evidence>
<dbReference type="GO" id="GO:0016020">
    <property type="term" value="C:membrane"/>
    <property type="evidence" value="ECO:0007669"/>
    <property type="project" value="UniProtKB-SubCell"/>
</dbReference>
<evidence type="ECO:0000256" key="2">
    <source>
        <dbReference type="ARBA" id="ARBA00022448"/>
    </source>
</evidence>
<keyword evidence="4 6" id="KW-1133">Transmembrane helix</keyword>
<dbReference type="Pfam" id="PF03092">
    <property type="entry name" value="BT1"/>
    <property type="match status" value="1"/>
</dbReference>
<name>A0A812ZBB0_9DINO</name>
<evidence type="ECO:0000256" key="6">
    <source>
        <dbReference type="SAM" id="Phobius"/>
    </source>
</evidence>
<feature type="non-terminal residue" evidence="7">
    <location>
        <position position="1"/>
    </location>
</feature>
<dbReference type="InterPro" id="IPR039309">
    <property type="entry name" value="BT1"/>
</dbReference>
<dbReference type="AlphaFoldDB" id="A0A812ZBB0"/>
<evidence type="ECO:0000256" key="1">
    <source>
        <dbReference type="ARBA" id="ARBA00004141"/>
    </source>
</evidence>
<dbReference type="OrthoDB" id="754047at2759"/>
<proteinExistence type="predicted"/>
<dbReference type="PANTHER" id="PTHR31585:SF5">
    <property type="entry name" value="RNA-BINDING S4 DOMAIN-CONTAINING PROTEIN"/>
    <property type="match status" value="1"/>
</dbReference>
<evidence type="ECO:0000313" key="7">
    <source>
        <dbReference type="EMBL" id="CAE7818238.1"/>
    </source>
</evidence>
<dbReference type="Proteomes" id="UP000601435">
    <property type="component" value="Unassembled WGS sequence"/>
</dbReference>
<comment type="caution">
    <text evidence="7">The sequence shown here is derived from an EMBL/GenBank/DDBJ whole genome shotgun (WGS) entry which is preliminary data.</text>
</comment>